<sequence length="172" mass="19763">MSVQGEYELAARFRKLVESVAQPRWKSDADSFAFAYLVTPKQTDEIDRVCDEKRWERVNCYAIMIKPGYIRHVLAARKDKDGLSVAEISAVVAKAYSPRSLLRINPPSGETSNDRRRDRQSVILNTQQKVLLRGTPYYATAILEIRIEGCRRYLAPVTCYHATEAKKRRILK</sequence>
<dbReference type="RefSeq" id="WP_307105635.1">
    <property type="nucleotide sequence ID" value="NZ_JAUTAS010000001.1"/>
</dbReference>
<gene>
    <name evidence="1" type="ORF">QE424_000119</name>
</gene>
<comment type="caution">
    <text evidence="1">The sequence shown here is derived from an EMBL/GenBank/DDBJ whole genome shotgun (WGS) entry which is preliminary data.</text>
</comment>
<accession>A0AAP5AGB9</accession>
<proteinExistence type="predicted"/>
<reference evidence="1" key="1">
    <citation type="submission" date="2023-07" db="EMBL/GenBank/DDBJ databases">
        <title>Functional and genomic diversity of the sorghum phyllosphere microbiome.</title>
        <authorList>
            <person name="Shade A."/>
        </authorList>
    </citation>
    <scope>NUCLEOTIDE SEQUENCE</scope>
    <source>
        <strain evidence="1">SORGH_AS_0457</strain>
    </source>
</reference>
<evidence type="ECO:0000313" key="2">
    <source>
        <dbReference type="Proteomes" id="UP001226084"/>
    </source>
</evidence>
<organism evidence="1 2">
    <name type="scientific">Stenotrophomonas rhizophila</name>
    <dbReference type="NCBI Taxonomy" id="216778"/>
    <lineage>
        <taxon>Bacteria</taxon>
        <taxon>Pseudomonadati</taxon>
        <taxon>Pseudomonadota</taxon>
        <taxon>Gammaproteobacteria</taxon>
        <taxon>Lysobacterales</taxon>
        <taxon>Lysobacteraceae</taxon>
        <taxon>Stenotrophomonas</taxon>
    </lineage>
</organism>
<evidence type="ECO:0000313" key="1">
    <source>
        <dbReference type="EMBL" id="MDQ1106960.1"/>
    </source>
</evidence>
<protein>
    <submittedName>
        <fullName evidence="1">Uncharacterized protein</fullName>
    </submittedName>
</protein>
<name>A0AAP5AGB9_9GAMM</name>
<dbReference type="AlphaFoldDB" id="A0AAP5AGB9"/>
<dbReference type="EMBL" id="JAUTAS010000001">
    <property type="protein sequence ID" value="MDQ1106960.1"/>
    <property type="molecule type" value="Genomic_DNA"/>
</dbReference>
<dbReference type="Proteomes" id="UP001226084">
    <property type="component" value="Unassembled WGS sequence"/>
</dbReference>